<comment type="similarity">
    <text evidence="1 6">Belongs to the F-actin-capping protein alpha subunit family.</text>
</comment>
<evidence type="ECO:0000313" key="8">
    <source>
        <dbReference type="Proteomes" id="UP000790833"/>
    </source>
</evidence>
<dbReference type="InterPro" id="IPR017865">
    <property type="entry name" value="F-actin_cap_asu_CS"/>
</dbReference>
<dbReference type="OrthoDB" id="340550at2759"/>
<dbReference type="InterPro" id="IPR042276">
    <property type="entry name" value="CapZ_alpha/beta_2"/>
</dbReference>
<dbReference type="GO" id="GO:0051015">
    <property type="term" value="F:actin filament binding"/>
    <property type="evidence" value="ECO:0007669"/>
    <property type="project" value="TreeGrafter"/>
</dbReference>
<dbReference type="InterPro" id="IPR002189">
    <property type="entry name" value="CapZ_alpha"/>
</dbReference>
<dbReference type="PRINTS" id="PR00191">
    <property type="entry name" value="FACTINCAPA"/>
</dbReference>
<dbReference type="PANTHER" id="PTHR10653">
    <property type="entry name" value="F-ACTIN-CAPPING PROTEIN SUBUNIT ALPHA"/>
    <property type="match status" value="1"/>
</dbReference>
<dbReference type="GO" id="GO:0030036">
    <property type="term" value="P:actin cytoskeleton organization"/>
    <property type="evidence" value="ECO:0007669"/>
    <property type="project" value="TreeGrafter"/>
</dbReference>
<organism evidence="7 8">
    <name type="scientific">Scheffersomyces spartinae</name>
    <dbReference type="NCBI Taxonomy" id="45513"/>
    <lineage>
        <taxon>Eukaryota</taxon>
        <taxon>Fungi</taxon>
        <taxon>Dikarya</taxon>
        <taxon>Ascomycota</taxon>
        <taxon>Saccharomycotina</taxon>
        <taxon>Pichiomycetes</taxon>
        <taxon>Debaryomycetaceae</taxon>
        <taxon>Scheffersomyces</taxon>
    </lineage>
</organism>
<comment type="function">
    <text evidence="5 6">F-actin-capping proteins bind in a Ca(2+)-independent manner to the fast growing ends of actin filaments (barbed end) thereby blocking the exchange of subunits at these ends. Unlike other capping proteins (such as gelsolin and severin), these proteins do not sever actin filaments.</text>
</comment>
<name>A0A9P8AH00_9ASCO</name>
<dbReference type="InterPro" id="IPR037282">
    <property type="entry name" value="CapZ_alpha/beta"/>
</dbReference>
<dbReference type="Pfam" id="PF01267">
    <property type="entry name" value="F-actin_cap_A"/>
    <property type="match status" value="1"/>
</dbReference>
<comment type="subunit">
    <text evidence="6">Heterodimer of an alpha and a beta subunit.</text>
</comment>
<dbReference type="RefSeq" id="XP_043047728.1">
    <property type="nucleotide sequence ID" value="XM_043192673.1"/>
</dbReference>
<evidence type="ECO:0000256" key="5">
    <source>
        <dbReference type="ARBA" id="ARBA00025389"/>
    </source>
</evidence>
<dbReference type="EMBL" id="JAHMUF010000019">
    <property type="protein sequence ID" value="KAG7192178.1"/>
    <property type="molecule type" value="Genomic_DNA"/>
</dbReference>
<dbReference type="Gene3D" id="3.30.1140.60">
    <property type="entry name" value="F-actin capping protein, alpha subunit"/>
    <property type="match status" value="1"/>
</dbReference>
<dbReference type="GeneID" id="66115266"/>
<evidence type="ECO:0000256" key="2">
    <source>
        <dbReference type="ARBA" id="ARBA00014038"/>
    </source>
</evidence>
<dbReference type="PROSITE" id="PS00749">
    <property type="entry name" value="F_ACTIN_CAPPING_A_2"/>
    <property type="match status" value="1"/>
</dbReference>
<comment type="caution">
    <text evidence="7">The sequence shown here is derived from an EMBL/GenBank/DDBJ whole genome shotgun (WGS) entry which is preliminary data.</text>
</comment>
<evidence type="ECO:0000256" key="6">
    <source>
        <dbReference type="RuleBase" id="RU365077"/>
    </source>
</evidence>
<dbReference type="GO" id="GO:0008290">
    <property type="term" value="C:F-actin capping protein complex"/>
    <property type="evidence" value="ECO:0007669"/>
    <property type="project" value="UniProtKB-UniRule"/>
</dbReference>
<keyword evidence="8" id="KW-1185">Reference proteome</keyword>
<dbReference type="AlphaFoldDB" id="A0A9P8AH00"/>
<dbReference type="PANTHER" id="PTHR10653:SF0">
    <property type="entry name" value="F-ACTIN-CAPPING PROTEIN SUBUNIT ALPHA"/>
    <property type="match status" value="1"/>
</dbReference>
<evidence type="ECO:0000256" key="1">
    <source>
        <dbReference type="ARBA" id="ARBA00010479"/>
    </source>
</evidence>
<dbReference type="Proteomes" id="UP000790833">
    <property type="component" value="Unassembled WGS sequence"/>
</dbReference>
<accession>A0A9P8AH00</accession>
<evidence type="ECO:0000256" key="4">
    <source>
        <dbReference type="ARBA" id="ARBA00023203"/>
    </source>
</evidence>
<dbReference type="GO" id="GO:0030479">
    <property type="term" value="C:actin cortical patch"/>
    <property type="evidence" value="ECO:0007669"/>
    <property type="project" value="TreeGrafter"/>
</dbReference>
<evidence type="ECO:0000256" key="3">
    <source>
        <dbReference type="ARBA" id="ARBA00022467"/>
    </source>
</evidence>
<dbReference type="Gene3D" id="3.90.1150.210">
    <property type="entry name" value="F-actin capping protein, beta subunit"/>
    <property type="match status" value="1"/>
</dbReference>
<keyword evidence="4 6" id="KW-0009">Actin-binding</keyword>
<sequence length="268" mass="29336">MASKIEDVVASLVSSAPPGELSQAATDLGALLSGRANQSIINTALESYATEEGAIVAGNYVISKHSKLAGSTKYIDYVSGKAFNVDLKANKVLDVEDHNVSDKVSSISYFDSLVKALNQYGEDHFPSLYAFNVIPDGSDLHIIIVGQRVNPDNFYTGQWRSHYVVSQGKDTINGDVSLDIHYYEDGNVRLTFGEKLKDTTVSENASAIVNAIDEFESTTSMTIVGKFEELNQKSFKNLRRLLPVTRSKIQWGKAIGNYRLGSDVVNKK</sequence>
<dbReference type="GO" id="GO:0051016">
    <property type="term" value="P:barbed-end actin filament capping"/>
    <property type="evidence" value="ECO:0007669"/>
    <property type="project" value="UniProtKB-UniRule"/>
</dbReference>
<protein>
    <recommendedName>
        <fullName evidence="2 6">F-actin-capping protein subunit alpha</fullName>
    </recommendedName>
</protein>
<dbReference type="InterPro" id="IPR042489">
    <property type="entry name" value="CapZ_alpha_1"/>
</dbReference>
<evidence type="ECO:0000313" key="7">
    <source>
        <dbReference type="EMBL" id="KAG7192178.1"/>
    </source>
</evidence>
<gene>
    <name evidence="7" type="primary">CAP1</name>
    <name evidence="7" type="ORF">KQ657_001892</name>
</gene>
<proteinExistence type="inferred from homology"/>
<dbReference type="SUPFAM" id="SSF90096">
    <property type="entry name" value="Subunits of heterodimeric actin filament capping protein Capz"/>
    <property type="match status" value="1"/>
</dbReference>
<reference evidence="7" key="1">
    <citation type="submission" date="2021-03" db="EMBL/GenBank/DDBJ databases">
        <authorList>
            <person name="Palmer J.M."/>
        </authorList>
    </citation>
    <scope>NUCLEOTIDE SEQUENCE</scope>
    <source>
        <strain evidence="7">ARV_011</strain>
    </source>
</reference>
<keyword evidence="3 6" id="KW-0117">Actin capping</keyword>